<evidence type="ECO:0000256" key="11">
    <source>
        <dbReference type="ARBA" id="ARBA00048954"/>
    </source>
</evidence>
<reference evidence="15 16" key="1">
    <citation type="submission" date="2019-09" db="EMBL/GenBank/DDBJ databases">
        <title>Wenzhouxiangella sp. Genome sequencing and assembly.</title>
        <authorList>
            <person name="Zhang R."/>
        </authorList>
    </citation>
    <scope>NUCLEOTIDE SEQUENCE [LARGE SCALE GENOMIC DNA]</scope>
    <source>
        <strain evidence="15 16">W260</strain>
    </source>
</reference>
<dbReference type="FunFam" id="3.40.50.300:FF:000076">
    <property type="entry name" value="Replicative DNA helicase"/>
    <property type="match status" value="1"/>
</dbReference>
<dbReference type="GO" id="GO:0042802">
    <property type="term" value="F:identical protein binding"/>
    <property type="evidence" value="ECO:0007669"/>
    <property type="project" value="UniProtKB-ARBA"/>
</dbReference>
<keyword evidence="2 13" id="KW-0639">Primosome</keyword>
<dbReference type="PANTHER" id="PTHR30153:SF2">
    <property type="entry name" value="REPLICATIVE DNA HELICASE"/>
    <property type="match status" value="1"/>
</dbReference>
<evidence type="ECO:0000256" key="5">
    <source>
        <dbReference type="ARBA" id="ARBA00022801"/>
    </source>
</evidence>
<dbReference type="Gene3D" id="1.10.860.10">
    <property type="entry name" value="DNAb Helicase, Chain A"/>
    <property type="match status" value="1"/>
</dbReference>
<keyword evidence="5 13" id="KW-0378">Hydrolase</keyword>
<keyword evidence="4 13" id="KW-0547">Nucleotide-binding</keyword>
<dbReference type="NCBIfam" id="NF004384">
    <property type="entry name" value="PRK05748.1"/>
    <property type="match status" value="1"/>
</dbReference>
<feature type="domain" description="SF4 helicase" evidence="14">
    <location>
        <begin position="187"/>
        <end position="452"/>
    </location>
</feature>
<dbReference type="SMART" id="SM00382">
    <property type="entry name" value="AAA"/>
    <property type="match status" value="1"/>
</dbReference>
<dbReference type="GO" id="GO:0005829">
    <property type="term" value="C:cytosol"/>
    <property type="evidence" value="ECO:0007669"/>
    <property type="project" value="TreeGrafter"/>
</dbReference>
<dbReference type="InterPro" id="IPR003593">
    <property type="entry name" value="AAA+_ATPase"/>
</dbReference>
<dbReference type="EC" id="5.6.2.3" evidence="12 13"/>
<evidence type="ECO:0000256" key="12">
    <source>
        <dbReference type="NCBIfam" id="TIGR00665"/>
    </source>
</evidence>
<evidence type="ECO:0000256" key="2">
    <source>
        <dbReference type="ARBA" id="ARBA00022515"/>
    </source>
</evidence>
<keyword evidence="8 13" id="KW-0238">DNA-binding</keyword>
<evidence type="ECO:0000256" key="10">
    <source>
        <dbReference type="ARBA" id="ARBA00044932"/>
    </source>
</evidence>
<dbReference type="NCBIfam" id="TIGR00665">
    <property type="entry name" value="DnaB"/>
    <property type="match status" value="1"/>
</dbReference>
<accession>A0A5N0TAL2</accession>
<evidence type="ECO:0000313" key="16">
    <source>
        <dbReference type="Proteomes" id="UP000325372"/>
    </source>
</evidence>
<comment type="caution">
    <text evidence="15">The sequence shown here is derived from an EMBL/GenBank/DDBJ whole genome shotgun (WGS) entry which is preliminary data.</text>
</comment>
<dbReference type="AlphaFoldDB" id="A0A5N0TAL2"/>
<dbReference type="GO" id="GO:0006269">
    <property type="term" value="P:DNA replication, synthesis of primer"/>
    <property type="evidence" value="ECO:0007669"/>
    <property type="project" value="UniProtKB-UniRule"/>
</dbReference>
<dbReference type="PROSITE" id="PS51199">
    <property type="entry name" value="SF4_HELICASE"/>
    <property type="match status" value="1"/>
</dbReference>
<dbReference type="InterPro" id="IPR007694">
    <property type="entry name" value="DNA_helicase_DnaB-like_C"/>
</dbReference>
<dbReference type="InterPro" id="IPR007693">
    <property type="entry name" value="DNA_helicase_DnaB-like_N"/>
</dbReference>
<comment type="catalytic activity">
    <reaction evidence="11 13">
        <text>ATP + H2O = ADP + phosphate + H(+)</text>
        <dbReference type="Rhea" id="RHEA:13065"/>
        <dbReference type="ChEBI" id="CHEBI:15377"/>
        <dbReference type="ChEBI" id="CHEBI:15378"/>
        <dbReference type="ChEBI" id="CHEBI:30616"/>
        <dbReference type="ChEBI" id="CHEBI:43474"/>
        <dbReference type="ChEBI" id="CHEBI:456216"/>
        <dbReference type="EC" id="5.6.2.3"/>
    </reaction>
</comment>
<dbReference type="GO" id="GO:0005524">
    <property type="term" value="F:ATP binding"/>
    <property type="evidence" value="ECO:0007669"/>
    <property type="project" value="UniProtKB-UniRule"/>
</dbReference>
<keyword evidence="9" id="KW-0413">Isomerase</keyword>
<dbReference type="GO" id="GO:0043139">
    <property type="term" value="F:5'-3' DNA helicase activity"/>
    <property type="evidence" value="ECO:0007669"/>
    <property type="project" value="UniProtKB-EC"/>
</dbReference>
<gene>
    <name evidence="15" type="primary">dnaB</name>
    <name evidence="15" type="ORF">F3N42_06845</name>
</gene>
<dbReference type="Gene3D" id="3.40.50.300">
    <property type="entry name" value="P-loop containing nucleotide triphosphate hydrolases"/>
    <property type="match status" value="1"/>
</dbReference>
<dbReference type="InterPro" id="IPR027417">
    <property type="entry name" value="P-loop_NTPase"/>
</dbReference>
<dbReference type="Pfam" id="PF00772">
    <property type="entry name" value="DnaB"/>
    <property type="match status" value="1"/>
</dbReference>
<comment type="function">
    <text evidence="10 13">The main replicative DNA helicase, it participates in initiation and elongation during chromosome replication. Travels ahead of the DNA replisome, separating dsDNA into templates for DNA synthesis. A processive ATP-dependent 5'-3' DNA helicase it has DNA-dependent ATPase activity.</text>
</comment>
<dbReference type="Proteomes" id="UP000325372">
    <property type="component" value="Unassembled WGS sequence"/>
</dbReference>
<keyword evidence="6 13" id="KW-0347">Helicase</keyword>
<evidence type="ECO:0000313" key="15">
    <source>
        <dbReference type="EMBL" id="KAA9132103.1"/>
    </source>
</evidence>
<dbReference type="FunFam" id="1.10.860.10:FF:000001">
    <property type="entry name" value="Replicative DNA helicase"/>
    <property type="match status" value="1"/>
</dbReference>
<evidence type="ECO:0000259" key="14">
    <source>
        <dbReference type="PROSITE" id="PS51199"/>
    </source>
</evidence>
<dbReference type="CDD" id="cd00984">
    <property type="entry name" value="DnaB_C"/>
    <property type="match status" value="1"/>
</dbReference>
<evidence type="ECO:0000256" key="13">
    <source>
        <dbReference type="RuleBase" id="RU362085"/>
    </source>
</evidence>
<dbReference type="InterPro" id="IPR036185">
    <property type="entry name" value="DNA_heli_DnaB-like_N_sf"/>
</dbReference>
<dbReference type="RefSeq" id="WP_150863895.1">
    <property type="nucleotide sequence ID" value="NZ_VYXP01000004.1"/>
</dbReference>
<keyword evidence="3 13" id="KW-0235">DNA replication</keyword>
<organism evidence="15 16">
    <name type="scientific">Marinihelvus fidelis</name>
    <dbReference type="NCBI Taxonomy" id="2613842"/>
    <lineage>
        <taxon>Bacteria</taxon>
        <taxon>Pseudomonadati</taxon>
        <taxon>Pseudomonadota</taxon>
        <taxon>Gammaproteobacteria</taxon>
        <taxon>Chromatiales</taxon>
        <taxon>Wenzhouxiangellaceae</taxon>
        <taxon>Marinihelvus</taxon>
    </lineage>
</organism>
<dbReference type="InterPro" id="IPR016136">
    <property type="entry name" value="DNA_helicase_N/primase_C"/>
</dbReference>
<dbReference type="GO" id="GO:0016887">
    <property type="term" value="F:ATP hydrolysis activity"/>
    <property type="evidence" value="ECO:0007669"/>
    <property type="project" value="RHEA"/>
</dbReference>
<dbReference type="InterPro" id="IPR007692">
    <property type="entry name" value="DNA_helicase_DnaB"/>
</dbReference>
<sequence>MSDPHLATVEKLKVPPHSIEAEQAVLGGMLLSERGYEEVADRIGAADFYREDHRLIFQAITELNDDNEPCDVVTVTSWFVSNGHIDRIDGGRYVQQLALDTPSAANIRAYADIVREKSILRALIDVGTKITGQAFSTEGRNSHDLLEEAERAIFAIADKGQRSGAGFVSVKDTIDHAFERIQQLVEQQGDITGIPTGFKDFDMKTAGLQNSDLLIIAGRPAMGKTTFAMNIAENAALKGGVPVAVFSMEMSSLQLVMRLFSSLGQIEQGRLRTGKLNDTDWASLTSAMTLLKKSKIFIDETPALSPSELRARARRLKREHDIGLIVVDYLQLMQVPDSKENRATEIAEISRSLKALAKELDVPVLALSQLNRALEQRPNKRPVMADLRESGSIEQDADLIIFIYRDEVYNQDSPDKGKAEIIIGKHRNGETGTVELAFQGPWLRFVNILPDYYHHHDELG</sequence>
<dbReference type="SUPFAM" id="SSF48024">
    <property type="entry name" value="N-terminal domain of DnaB helicase"/>
    <property type="match status" value="1"/>
</dbReference>
<name>A0A5N0TAL2_9GAMM</name>
<evidence type="ECO:0000256" key="8">
    <source>
        <dbReference type="ARBA" id="ARBA00023125"/>
    </source>
</evidence>
<evidence type="ECO:0000256" key="3">
    <source>
        <dbReference type="ARBA" id="ARBA00022705"/>
    </source>
</evidence>
<dbReference type="GO" id="GO:1990077">
    <property type="term" value="C:primosome complex"/>
    <property type="evidence" value="ECO:0007669"/>
    <property type="project" value="UniProtKB-UniRule"/>
</dbReference>
<evidence type="ECO:0000256" key="7">
    <source>
        <dbReference type="ARBA" id="ARBA00022840"/>
    </source>
</evidence>
<dbReference type="Pfam" id="PF03796">
    <property type="entry name" value="DnaB_C"/>
    <property type="match status" value="1"/>
</dbReference>
<comment type="similarity">
    <text evidence="1 13">Belongs to the helicase family. DnaB subfamily.</text>
</comment>
<proteinExistence type="inferred from homology"/>
<dbReference type="GO" id="GO:0003677">
    <property type="term" value="F:DNA binding"/>
    <property type="evidence" value="ECO:0007669"/>
    <property type="project" value="UniProtKB-UniRule"/>
</dbReference>
<evidence type="ECO:0000256" key="6">
    <source>
        <dbReference type="ARBA" id="ARBA00022806"/>
    </source>
</evidence>
<evidence type="ECO:0000256" key="9">
    <source>
        <dbReference type="ARBA" id="ARBA00023235"/>
    </source>
</evidence>
<dbReference type="EMBL" id="VYXP01000004">
    <property type="protein sequence ID" value="KAA9132103.1"/>
    <property type="molecule type" value="Genomic_DNA"/>
</dbReference>
<keyword evidence="7 13" id="KW-0067">ATP-binding</keyword>
<protein>
    <recommendedName>
        <fullName evidence="12 13">Replicative DNA helicase</fullName>
        <ecNumber evidence="12 13">5.6.2.3</ecNumber>
    </recommendedName>
</protein>
<evidence type="ECO:0000256" key="4">
    <source>
        <dbReference type="ARBA" id="ARBA00022741"/>
    </source>
</evidence>
<dbReference type="PANTHER" id="PTHR30153">
    <property type="entry name" value="REPLICATIVE DNA HELICASE DNAB"/>
    <property type="match status" value="1"/>
</dbReference>
<keyword evidence="16" id="KW-1185">Reference proteome</keyword>
<evidence type="ECO:0000256" key="1">
    <source>
        <dbReference type="ARBA" id="ARBA00008428"/>
    </source>
</evidence>
<dbReference type="SUPFAM" id="SSF52540">
    <property type="entry name" value="P-loop containing nucleoside triphosphate hydrolases"/>
    <property type="match status" value="1"/>
</dbReference>